<evidence type="ECO:0000313" key="3">
    <source>
        <dbReference type="Proteomes" id="UP001233172"/>
    </source>
</evidence>
<feature type="region of interest" description="Disordered" evidence="1">
    <location>
        <begin position="1"/>
        <end position="29"/>
    </location>
</feature>
<gene>
    <name evidence="2" type="ORF">Bpfe_015982</name>
</gene>
<reference evidence="2" key="1">
    <citation type="journal article" date="2023" name="PLoS Negl. Trop. Dis.">
        <title>A genome sequence for Biomphalaria pfeifferi, the major vector snail for the human-infecting parasite Schistosoma mansoni.</title>
        <authorList>
            <person name="Bu L."/>
            <person name="Lu L."/>
            <person name="Laidemitt M.R."/>
            <person name="Zhang S.M."/>
            <person name="Mutuku M."/>
            <person name="Mkoji G."/>
            <person name="Steinauer M."/>
            <person name="Loker E.S."/>
        </authorList>
    </citation>
    <scope>NUCLEOTIDE SEQUENCE</scope>
    <source>
        <strain evidence="2">KasaAsao</strain>
    </source>
</reference>
<comment type="caution">
    <text evidence="2">The sequence shown here is derived from an EMBL/GenBank/DDBJ whole genome shotgun (WGS) entry which is preliminary data.</text>
</comment>
<sequence>MERRYKQDETLRHNETAETVRDTHEKTVPDSFKRTHSVVLSLTLTLRLKAHLIKNHTSEAVISVGLLDTH</sequence>
<name>A0AAD8BIB3_BIOPF</name>
<dbReference type="AlphaFoldDB" id="A0AAD8BIB3"/>
<accession>A0AAD8BIB3</accession>
<dbReference type="EMBL" id="JASAOG010000076">
    <property type="protein sequence ID" value="KAK0054637.1"/>
    <property type="molecule type" value="Genomic_DNA"/>
</dbReference>
<evidence type="ECO:0000256" key="1">
    <source>
        <dbReference type="SAM" id="MobiDB-lite"/>
    </source>
</evidence>
<reference evidence="2" key="2">
    <citation type="submission" date="2023-04" db="EMBL/GenBank/DDBJ databases">
        <authorList>
            <person name="Bu L."/>
            <person name="Lu L."/>
            <person name="Laidemitt M.R."/>
            <person name="Zhang S.M."/>
            <person name="Mutuku M."/>
            <person name="Mkoji G."/>
            <person name="Steinauer M."/>
            <person name="Loker E.S."/>
        </authorList>
    </citation>
    <scope>NUCLEOTIDE SEQUENCE</scope>
    <source>
        <strain evidence="2">KasaAsao</strain>
        <tissue evidence="2">Whole Snail</tissue>
    </source>
</reference>
<dbReference type="Proteomes" id="UP001233172">
    <property type="component" value="Unassembled WGS sequence"/>
</dbReference>
<protein>
    <submittedName>
        <fullName evidence="2">Uncharacterized protein</fullName>
    </submittedName>
</protein>
<proteinExistence type="predicted"/>
<keyword evidence="3" id="KW-1185">Reference proteome</keyword>
<organism evidence="2 3">
    <name type="scientific">Biomphalaria pfeifferi</name>
    <name type="common">Bloodfluke planorb</name>
    <name type="synonym">Freshwater snail</name>
    <dbReference type="NCBI Taxonomy" id="112525"/>
    <lineage>
        <taxon>Eukaryota</taxon>
        <taxon>Metazoa</taxon>
        <taxon>Spiralia</taxon>
        <taxon>Lophotrochozoa</taxon>
        <taxon>Mollusca</taxon>
        <taxon>Gastropoda</taxon>
        <taxon>Heterobranchia</taxon>
        <taxon>Euthyneura</taxon>
        <taxon>Panpulmonata</taxon>
        <taxon>Hygrophila</taxon>
        <taxon>Lymnaeoidea</taxon>
        <taxon>Planorbidae</taxon>
        <taxon>Biomphalaria</taxon>
    </lineage>
</organism>
<evidence type="ECO:0000313" key="2">
    <source>
        <dbReference type="EMBL" id="KAK0054637.1"/>
    </source>
</evidence>